<dbReference type="InterPro" id="IPR047177">
    <property type="entry name" value="Pept_M20A"/>
</dbReference>
<dbReference type="InterPro" id="IPR017141">
    <property type="entry name" value="Pept_M20_carboxypep"/>
</dbReference>
<dbReference type="PANTHER" id="PTHR45962:SF1">
    <property type="entry name" value="N-FATTY-ACYL-AMINO ACID SYNTHASE_HYDROLASE PM20D1"/>
    <property type="match status" value="1"/>
</dbReference>
<organism evidence="9 10">
    <name type="scientific">Schizophyllum amplum</name>
    <dbReference type="NCBI Taxonomy" id="97359"/>
    <lineage>
        <taxon>Eukaryota</taxon>
        <taxon>Fungi</taxon>
        <taxon>Dikarya</taxon>
        <taxon>Basidiomycota</taxon>
        <taxon>Agaricomycotina</taxon>
        <taxon>Agaricomycetes</taxon>
        <taxon>Agaricomycetidae</taxon>
        <taxon>Agaricales</taxon>
        <taxon>Schizophyllaceae</taxon>
        <taxon>Schizophyllum</taxon>
    </lineage>
</organism>
<evidence type="ECO:0000256" key="3">
    <source>
        <dbReference type="ARBA" id="ARBA00022723"/>
    </source>
</evidence>
<dbReference type="GO" id="GO:0004181">
    <property type="term" value="F:metallocarboxypeptidase activity"/>
    <property type="evidence" value="ECO:0007669"/>
    <property type="project" value="InterPro"/>
</dbReference>
<comment type="similarity">
    <text evidence="1">Belongs to the peptidase M20A family.</text>
</comment>
<dbReference type="InterPro" id="IPR002933">
    <property type="entry name" value="Peptidase_M20"/>
</dbReference>
<feature type="binding site" evidence="7">
    <location>
        <position position="213"/>
    </location>
    <ligand>
        <name>Zn(2+)</name>
        <dbReference type="ChEBI" id="CHEBI:29105"/>
        <label>1</label>
    </ligand>
</feature>
<keyword evidence="10" id="KW-1185">Reference proteome</keyword>
<comment type="caution">
    <text evidence="9">The sequence shown here is derived from an EMBL/GenBank/DDBJ whole genome shotgun (WGS) entry which is preliminary data.</text>
</comment>
<feature type="binding site" evidence="7">
    <location>
        <position position="276"/>
    </location>
    <ligand>
        <name>Zn(2+)</name>
        <dbReference type="ChEBI" id="CHEBI:29105"/>
        <label>2</label>
    </ligand>
</feature>
<evidence type="ECO:0000313" key="10">
    <source>
        <dbReference type="Proteomes" id="UP000320762"/>
    </source>
</evidence>
<evidence type="ECO:0000256" key="1">
    <source>
        <dbReference type="ARBA" id="ARBA00006247"/>
    </source>
</evidence>
<dbReference type="FunFam" id="3.40.630.10:FF:000027">
    <property type="entry name" value="N-fatty-acyl-amino acid synthase/hydrolase PM20D1"/>
    <property type="match status" value="1"/>
</dbReference>
<keyword evidence="4" id="KW-0378">Hydrolase</keyword>
<dbReference type="STRING" id="97359.A0A550CW15"/>
<dbReference type="Gene3D" id="3.30.70.360">
    <property type="match status" value="1"/>
</dbReference>
<dbReference type="Gene3D" id="1.10.150.900">
    <property type="match status" value="1"/>
</dbReference>
<protein>
    <submittedName>
        <fullName evidence="9">Carboxypeptidase S</fullName>
    </submittedName>
</protein>
<dbReference type="OrthoDB" id="3064516at2759"/>
<dbReference type="GO" id="GO:0051603">
    <property type="term" value="P:proteolysis involved in protein catabolic process"/>
    <property type="evidence" value="ECO:0007669"/>
    <property type="project" value="TreeGrafter"/>
</dbReference>
<dbReference type="PROSITE" id="PS00759">
    <property type="entry name" value="ARGE_DAPE_CPG2_2"/>
    <property type="match status" value="1"/>
</dbReference>
<dbReference type="PIRSF" id="PIRSF037217">
    <property type="entry name" value="Carboxypeptidase_S"/>
    <property type="match status" value="1"/>
</dbReference>
<dbReference type="EMBL" id="VDMD01000001">
    <property type="protein sequence ID" value="TRM68975.1"/>
    <property type="molecule type" value="Genomic_DNA"/>
</dbReference>
<dbReference type="Pfam" id="PF07687">
    <property type="entry name" value="M20_dimer"/>
    <property type="match status" value="1"/>
</dbReference>
<proteinExistence type="inferred from homology"/>
<keyword evidence="5 7" id="KW-0862">Zinc</keyword>
<dbReference type="Proteomes" id="UP000320762">
    <property type="component" value="Unassembled WGS sequence"/>
</dbReference>
<dbReference type="SUPFAM" id="SSF53187">
    <property type="entry name" value="Zn-dependent exopeptidases"/>
    <property type="match status" value="1"/>
</dbReference>
<evidence type="ECO:0000313" key="9">
    <source>
        <dbReference type="EMBL" id="TRM68975.1"/>
    </source>
</evidence>
<dbReference type="GO" id="GO:0046872">
    <property type="term" value="F:metal ion binding"/>
    <property type="evidence" value="ECO:0007669"/>
    <property type="project" value="UniProtKB-KW"/>
</dbReference>
<keyword evidence="9" id="KW-0121">Carboxypeptidase</keyword>
<dbReference type="AlphaFoldDB" id="A0A550CW15"/>
<dbReference type="InterPro" id="IPR001261">
    <property type="entry name" value="ArgE/DapE_CS"/>
</dbReference>
<reference evidence="9 10" key="1">
    <citation type="journal article" date="2019" name="New Phytol.">
        <title>Comparative genomics reveals unique wood-decay strategies and fruiting body development in the Schizophyllaceae.</title>
        <authorList>
            <person name="Almasi E."/>
            <person name="Sahu N."/>
            <person name="Krizsan K."/>
            <person name="Balint B."/>
            <person name="Kovacs G.M."/>
            <person name="Kiss B."/>
            <person name="Cseklye J."/>
            <person name="Drula E."/>
            <person name="Henrissat B."/>
            <person name="Nagy I."/>
            <person name="Chovatia M."/>
            <person name="Adam C."/>
            <person name="LaButti K."/>
            <person name="Lipzen A."/>
            <person name="Riley R."/>
            <person name="Grigoriev I.V."/>
            <person name="Nagy L.G."/>
        </authorList>
    </citation>
    <scope>NUCLEOTIDE SEQUENCE [LARGE SCALE GENOMIC DNA]</scope>
    <source>
        <strain evidence="9 10">NL-1724</strain>
    </source>
</reference>
<feature type="active site" description="Proton acceptor" evidence="6">
    <location>
        <position position="247"/>
    </location>
</feature>
<gene>
    <name evidence="9" type="ORF">BD626DRAFT_472521</name>
</gene>
<dbReference type="Pfam" id="PF01546">
    <property type="entry name" value="Peptidase_M20"/>
    <property type="match status" value="1"/>
</dbReference>
<keyword evidence="3 7" id="KW-0479">Metal-binding</keyword>
<dbReference type="InterPro" id="IPR011650">
    <property type="entry name" value="Peptidase_M20_dimer"/>
</dbReference>
<accession>A0A550CW15</accession>
<feature type="binding site" evidence="7">
    <location>
        <position position="213"/>
    </location>
    <ligand>
        <name>Zn(2+)</name>
        <dbReference type="ChEBI" id="CHEBI:29105"/>
        <label>2</label>
    </ligand>
</feature>
<feature type="binding site" evidence="7">
    <location>
        <position position="248"/>
    </location>
    <ligand>
        <name>Zn(2+)</name>
        <dbReference type="ChEBI" id="CHEBI:29105"/>
        <label>1</label>
    </ligand>
</feature>
<evidence type="ECO:0000256" key="6">
    <source>
        <dbReference type="PIRSR" id="PIRSR037217-1"/>
    </source>
</evidence>
<feature type="domain" description="Peptidase M20 dimerisation" evidence="8">
    <location>
        <begin position="294"/>
        <end position="437"/>
    </location>
</feature>
<dbReference type="CDD" id="cd05674">
    <property type="entry name" value="M20_yscS"/>
    <property type="match status" value="1"/>
</dbReference>
<evidence type="ECO:0000259" key="8">
    <source>
        <dbReference type="Pfam" id="PF07687"/>
    </source>
</evidence>
<feature type="active site" evidence="6">
    <location>
        <position position="180"/>
    </location>
</feature>
<dbReference type="GO" id="GO:0000328">
    <property type="term" value="C:fungal-type vacuole lumen"/>
    <property type="evidence" value="ECO:0007669"/>
    <property type="project" value="TreeGrafter"/>
</dbReference>
<dbReference type="Gene3D" id="3.40.630.10">
    <property type="entry name" value="Zn peptidases"/>
    <property type="match status" value="1"/>
</dbReference>
<evidence type="ECO:0000256" key="2">
    <source>
        <dbReference type="ARBA" id="ARBA00022670"/>
    </source>
</evidence>
<dbReference type="InterPro" id="IPR036264">
    <property type="entry name" value="Bact_exopeptidase_dim_dom"/>
</dbReference>
<evidence type="ECO:0000256" key="5">
    <source>
        <dbReference type="ARBA" id="ARBA00022833"/>
    </source>
</evidence>
<name>A0A550CW15_9AGAR</name>
<evidence type="ECO:0000256" key="4">
    <source>
        <dbReference type="ARBA" id="ARBA00022801"/>
    </source>
</evidence>
<dbReference type="SUPFAM" id="SSF55031">
    <property type="entry name" value="Bacterial exopeptidase dimerisation domain"/>
    <property type="match status" value="1"/>
</dbReference>
<feature type="binding site" evidence="7">
    <location>
        <position position="178"/>
    </location>
    <ligand>
        <name>Zn(2+)</name>
        <dbReference type="ChEBI" id="CHEBI:29105"/>
        <label>2</label>
    </ligand>
</feature>
<sequence length="594" mass="64221">MGNEMTEAFGAKIDRDVIPLPSTASQGTPKRGIKLYSRLFAFIVAVTLLSRGYLFSSAGEKVVSVQKEYCAQPEPLVPTKNAATYNELDDTFGASEFKDRAIDWLSGAIRVPTETFDDLDEVGADPRWDVFGPFHEYLLKAFPVIHSTLKLTKINTYGLLYEWPGSDESLKPFILLAHQDVVPVAPQTVDEWTHPPFSGFYDGERIWGRGASDDKSGLIGTLAAVELLLEQGFEPSRSVFMAFGFDEECGGRRGAGNIGKLLLDTYGEDYFAMLVDEGGGYTEQFGAVFATPGVAEKGSITIRMEIDSPGGHSSVPPPHTSIGMLASLIVALEEQPYTASLSRDDLLYTDYQCFAEHGKDLDASLKALVKSSVTDDDALKELEDHVFASNKFHKASSGTTTAVDIIGGGVKSNALPEQAFVIVNHRISTKSNASETMSGDAERALPIAEKFNLTLEAFGKAVSDPAAPAYGKLVLGSADQAFLDPAPVTPFSSDSNPYRLLSGTIKAAHAAHADEDIIVAPGMPSGNTDTRFYWDLTPHIFRYNHRNSGSATDTGGGLAAGVHTVNENIEADDFVEIIRFFTTLILNVDEAEDI</sequence>
<feature type="binding site" evidence="7">
    <location>
        <position position="563"/>
    </location>
    <ligand>
        <name>Zn(2+)</name>
        <dbReference type="ChEBI" id="CHEBI:29105"/>
        <label>1</label>
    </ligand>
</feature>
<keyword evidence="2" id="KW-0645">Protease</keyword>
<dbReference type="PANTHER" id="PTHR45962">
    <property type="entry name" value="N-FATTY-ACYL-AMINO ACID SYNTHASE/HYDROLASE PM20D1"/>
    <property type="match status" value="1"/>
</dbReference>
<evidence type="ECO:0000256" key="7">
    <source>
        <dbReference type="PIRSR" id="PIRSR037217-2"/>
    </source>
</evidence>